<organism evidence="2 3">
    <name type="scientific">Taxus chinensis</name>
    <name type="common">Chinese yew</name>
    <name type="synonym">Taxus wallichiana var. chinensis</name>
    <dbReference type="NCBI Taxonomy" id="29808"/>
    <lineage>
        <taxon>Eukaryota</taxon>
        <taxon>Viridiplantae</taxon>
        <taxon>Streptophyta</taxon>
        <taxon>Embryophyta</taxon>
        <taxon>Tracheophyta</taxon>
        <taxon>Spermatophyta</taxon>
        <taxon>Pinopsida</taxon>
        <taxon>Pinidae</taxon>
        <taxon>Conifers II</taxon>
        <taxon>Cupressales</taxon>
        <taxon>Taxaceae</taxon>
        <taxon>Taxus</taxon>
    </lineage>
</organism>
<dbReference type="Proteomes" id="UP000824469">
    <property type="component" value="Unassembled WGS sequence"/>
</dbReference>
<reference evidence="2 3" key="1">
    <citation type="journal article" date="2021" name="Nat. Plants">
        <title>The Taxus genome provides insights into paclitaxel biosynthesis.</title>
        <authorList>
            <person name="Xiong X."/>
            <person name="Gou J."/>
            <person name="Liao Q."/>
            <person name="Li Y."/>
            <person name="Zhou Q."/>
            <person name="Bi G."/>
            <person name="Li C."/>
            <person name="Du R."/>
            <person name="Wang X."/>
            <person name="Sun T."/>
            <person name="Guo L."/>
            <person name="Liang H."/>
            <person name="Lu P."/>
            <person name="Wu Y."/>
            <person name="Zhang Z."/>
            <person name="Ro D.K."/>
            <person name="Shang Y."/>
            <person name="Huang S."/>
            <person name="Yan J."/>
        </authorList>
    </citation>
    <scope>NUCLEOTIDE SEQUENCE [LARGE SCALE GENOMIC DNA]</scope>
    <source>
        <strain evidence="2">Ta-2019</strain>
    </source>
</reference>
<evidence type="ECO:0000256" key="1">
    <source>
        <dbReference type="SAM" id="MobiDB-lite"/>
    </source>
</evidence>
<sequence>VDNYLRGKNPTNLRQAFTMALQIENNINSIGKHPKRDGVKLINPEKPQASKATDLEEVVKTLAGTVKVISYKLAQVEKGVGQSSQGQHKKQGQDRFINHQRSDDIGKGAIGFGNRQPQGRESRMVPDPLAARVVVVEETEVIDWCDNFFMPHAPCEEDQQEGEEVDDEIDDDACMMEIPASSSREATSIE</sequence>
<feature type="non-terminal residue" evidence="2">
    <location>
        <position position="190"/>
    </location>
</feature>
<dbReference type="AlphaFoldDB" id="A0AA38FF65"/>
<feature type="non-terminal residue" evidence="2">
    <location>
        <position position="1"/>
    </location>
</feature>
<evidence type="ECO:0000313" key="3">
    <source>
        <dbReference type="Proteomes" id="UP000824469"/>
    </source>
</evidence>
<proteinExistence type="predicted"/>
<name>A0AA38FF65_TAXCH</name>
<keyword evidence="3" id="KW-1185">Reference proteome</keyword>
<accession>A0AA38FF65</accession>
<comment type="caution">
    <text evidence="2">The sequence shown here is derived from an EMBL/GenBank/DDBJ whole genome shotgun (WGS) entry which is preliminary data.</text>
</comment>
<gene>
    <name evidence="2" type="ORF">KI387_008403</name>
</gene>
<protein>
    <submittedName>
        <fullName evidence="2">Uncharacterized protein</fullName>
    </submittedName>
</protein>
<evidence type="ECO:0000313" key="2">
    <source>
        <dbReference type="EMBL" id="KAH9303999.1"/>
    </source>
</evidence>
<feature type="region of interest" description="Disordered" evidence="1">
    <location>
        <begin position="99"/>
        <end position="122"/>
    </location>
</feature>
<dbReference type="EMBL" id="JAHRHJ020000008">
    <property type="protein sequence ID" value="KAH9303999.1"/>
    <property type="molecule type" value="Genomic_DNA"/>
</dbReference>